<keyword evidence="3" id="KW-1185">Reference proteome</keyword>
<feature type="transmembrane region" description="Helical" evidence="1">
    <location>
        <begin position="35"/>
        <end position="54"/>
    </location>
</feature>
<reference evidence="2 3" key="1">
    <citation type="journal article" date="2015" name="Sci. Rep.">
        <title>Genome of the facultative scuticociliatosis pathogen Pseudocohnilembus persalinus provides insight into its virulence through horizontal gene transfer.</title>
        <authorList>
            <person name="Xiong J."/>
            <person name="Wang G."/>
            <person name="Cheng J."/>
            <person name="Tian M."/>
            <person name="Pan X."/>
            <person name="Warren A."/>
            <person name="Jiang C."/>
            <person name="Yuan D."/>
            <person name="Miao W."/>
        </authorList>
    </citation>
    <scope>NUCLEOTIDE SEQUENCE [LARGE SCALE GENOMIC DNA]</scope>
    <source>
        <strain evidence="2">36N120E</strain>
    </source>
</reference>
<name>A0A0V0QPV6_PSEPJ</name>
<dbReference type="EMBL" id="LDAU01000118">
    <property type="protein sequence ID" value="KRX04366.1"/>
    <property type="molecule type" value="Genomic_DNA"/>
</dbReference>
<keyword evidence="1" id="KW-0472">Membrane</keyword>
<gene>
    <name evidence="2" type="ORF">PPERSA_05627</name>
</gene>
<keyword evidence="1" id="KW-0812">Transmembrane</keyword>
<proteinExistence type="predicted"/>
<dbReference type="Proteomes" id="UP000054937">
    <property type="component" value="Unassembled WGS sequence"/>
</dbReference>
<evidence type="ECO:0008006" key="4">
    <source>
        <dbReference type="Google" id="ProtNLM"/>
    </source>
</evidence>
<accession>A0A0V0QPV6</accession>
<evidence type="ECO:0000313" key="2">
    <source>
        <dbReference type="EMBL" id="KRX04366.1"/>
    </source>
</evidence>
<protein>
    <recommendedName>
        <fullName evidence="4">Transmembrane protein</fullName>
    </recommendedName>
</protein>
<dbReference type="InParanoid" id="A0A0V0QPV6"/>
<keyword evidence="1" id="KW-1133">Transmembrane helix</keyword>
<dbReference type="AlphaFoldDB" id="A0A0V0QPV6"/>
<organism evidence="2 3">
    <name type="scientific">Pseudocohnilembus persalinus</name>
    <name type="common">Ciliate</name>
    <dbReference type="NCBI Taxonomy" id="266149"/>
    <lineage>
        <taxon>Eukaryota</taxon>
        <taxon>Sar</taxon>
        <taxon>Alveolata</taxon>
        <taxon>Ciliophora</taxon>
        <taxon>Intramacronucleata</taxon>
        <taxon>Oligohymenophorea</taxon>
        <taxon>Scuticociliatia</taxon>
        <taxon>Philasterida</taxon>
        <taxon>Pseudocohnilembidae</taxon>
        <taxon>Pseudocohnilembus</taxon>
    </lineage>
</organism>
<sequence length="102" mass="12806">MIIYFYILILQNTIWRIQRKQFKKILSSDFRDFQFLNFIFFFKQLWAIQIFFILKYMIKYDPLSKIQFYKSKKLQILNSLKQILGLQFTPLIFTYKKKMMLY</sequence>
<evidence type="ECO:0000256" key="1">
    <source>
        <dbReference type="SAM" id="Phobius"/>
    </source>
</evidence>
<evidence type="ECO:0000313" key="3">
    <source>
        <dbReference type="Proteomes" id="UP000054937"/>
    </source>
</evidence>
<comment type="caution">
    <text evidence="2">The sequence shown here is derived from an EMBL/GenBank/DDBJ whole genome shotgun (WGS) entry which is preliminary data.</text>
</comment>